<reference evidence="4 5" key="1">
    <citation type="submission" date="2017-12" db="EMBL/GenBank/DDBJ databases">
        <title>Comparative genomics of Botrytis spp.</title>
        <authorList>
            <person name="Valero-Jimenez C.A."/>
            <person name="Tapia P."/>
            <person name="Veloso J."/>
            <person name="Silva-Moreno E."/>
            <person name="Staats M."/>
            <person name="Valdes J.H."/>
            <person name="Van Kan J.A.L."/>
        </authorList>
    </citation>
    <scope>NUCLEOTIDE SEQUENCE [LARGE SCALE GENOMIC DNA]</scope>
    <source>
        <strain evidence="4 5">Bt9001</strain>
    </source>
</reference>
<protein>
    <recommendedName>
        <fullName evidence="3">t-SNARE coiled-coil homology domain-containing protein</fullName>
    </recommendedName>
</protein>
<feature type="coiled-coil region" evidence="1">
    <location>
        <begin position="384"/>
        <end position="411"/>
    </location>
</feature>
<evidence type="ECO:0000313" key="5">
    <source>
        <dbReference type="Proteomes" id="UP000297777"/>
    </source>
</evidence>
<feature type="domain" description="T-SNARE coiled-coil homology" evidence="3">
    <location>
        <begin position="294"/>
        <end position="342"/>
    </location>
</feature>
<evidence type="ECO:0000256" key="1">
    <source>
        <dbReference type="SAM" id="Coils"/>
    </source>
</evidence>
<dbReference type="Proteomes" id="UP000297777">
    <property type="component" value="Unassembled WGS sequence"/>
</dbReference>
<evidence type="ECO:0000256" key="2">
    <source>
        <dbReference type="SAM" id="MobiDB-lite"/>
    </source>
</evidence>
<proteinExistence type="predicted"/>
<evidence type="ECO:0000313" key="4">
    <source>
        <dbReference type="EMBL" id="TGO07711.1"/>
    </source>
</evidence>
<evidence type="ECO:0000259" key="3">
    <source>
        <dbReference type="PROSITE" id="PS50192"/>
    </source>
</evidence>
<dbReference type="EMBL" id="PQXH01000252">
    <property type="protein sequence ID" value="TGO07711.1"/>
    <property type="molecule type" value="Genomic_DNA"/>
</dbReference>
<name>A0A4Z1EEB0_9HELO</name>
<keyword evidence="5" id="KW-1185">Reference proteome</keyword>
<dbReference type="OrthoDB" id="3542566at2759"/>
<dbReference type="AlphaFoldDB" id="A0A4Z1EEB0"/>
<dbReference type="InterPro" id="IPR000727">
    <property type="entry name" value="T_SNARE_dom"/>
</dbReference>
<feature type="region of interest" description="Disordered" evidence="2">
    <location>
        <begin position="1"/>
        <end position="44"/>
    </location>
</feature>
<keyword evidence="1" id="KW-0175">Coiled coil</keyword>
<dbReference type="PROSITE" id="PS50192">
    <property type="entry name" value="T_SNARE"/>
    <property type="match status" value="1"/>
</dbReference>
<feature type="coiled-coil region" evidence="1">
    <location>
        <begin position="634"/>
        <end position="687"/>
    </location>
</feature>
<feature type="compositionally biased region" description="Polar residues" evidence="2">
    <location>
        <begin position="24"/>
        <end position="33"/>
    </location>
</feature>
<gene>
    <name evidence="4" type="ORF">BTUL_0252g00130</name>
</gene>
<sequence>MVGNPRVKESKALHQNAPGVPPRYSSQDENMQSLGEVEHEDRLREVDSWSPIPFLSSSASPVPLSSGQNDDLQRMGRSSQVIVHESCLVKGAPSCDKAKAKFDELGRDFPSDLPYIITYENGALEAKFQECGRRLKIEGSAICGIINHATGTPHGFNVKQRLDSNNLEETLTSKVMARRKAMENSSVPNLFREVPNRRKFENIEPLDLSSIEVDPAGPVDHSGSEPRKSKRRKVAPEFLTEIDTSDLRVSTGLKNPNFKDSKAQTDASFHKDKISLANMESALGKQKDLIDNLNKLLPDADRRLEDQEKVTKSLTDLFPDVENKLNEQKKIVNRLASNMESALEERAATTNLNRLMSKYNGQQRNISHLTKDLSDRKESEDLLRLHTENELQTHQKQIANLEQKISGIRYDATEEVSEIIKKQNFPRIDVNRIEKMEDSIEELNKKSKDSFPAKTSETIIDRVVDYTAENHNRLEEMVREVDKRHSSQRESFIEALETKITCMAGLAVEPQLQRCKQYAELLEKQAVEFRLYMDRIVRLEDNVSDFRTFKDKLDSLETCTQGFQKWLDEMACESAEYRLQQDNLRTEFLKRHALESQTFNERIVNLEKNTTDMTRLVEENKVSGEPMRKFMLKFRSTSDQIAQLRKEVQSYNSKLGAVSRALDNRRLQQLKEHKELIEEKMSHIQTDFDNMITRFAAAPQNIAIQAARFEVTGENSSRDRQIDDLAQSIRPIMIRLAGLESAEKQSDKMVMMRLAALEKNEKQSDDMMMLRLAALEEKNERQVSRILELERGNQSL</sequence>
<feature type="region of interest" description="Disordered" evidence="2">
    <location>
        <begin position="211"/>
        <end position="236"/>
    </location>
</feature>
<accession>A0A4Z1EEB0</accession>
<comment type="caution">
    <text evidence="4">The sequence shown here is derived from an EMBL/GenBank/DDBJ whole genome shotgun (WGS) entry which is preliminary data.</text>
</comment>
<organism evidence="4 5">
    <name type="scientific">Botrytis tulipae</name>
    <dbReference type="NCBI Taxonomy" id="87230"/>
    <lineage>
        <taxon>Eukaryota</taxon>
        <taxon>Fungi</taxon>
        <taxon>Dikarya</taxon>
        <taxon>Ascomycota</taxon>
        <taxon>Pezizomycotina</taxon>
        <taxon>Leotiomycetes</taxon>
        <taxon>Helotiales</taxon>
        <taxon>Sclerotiniaceae</taxon>
        <taxon>Botrytis</taxon>
    </lineage>
</organism>
<feature type="compositionally biased region" description="Basic and acidic residues" evidence="2">
    <location>
        <begin position="1"/>
        <end position="12"/>
    </location>
</feature>
<feature type="coiled-coil region" evidence="1">
    <location>
        <begin position="276"/>
        <end position="345"/>
    </location>
</feature>